<dbReference type="GO" id="GO:0004519">
    <property type="term" value="F:endonuclease activity"/>
    <property type="evidence" value="ECO:0007669"/>
    <property type="project" value="UniProtKB-KW"/>
</dbReference>
<keyword evidence="6" id="KW-0695">RNA-directed DNA polymerase</keyword>
<dbReference type="GO" id="GO:0016787">
    <property type="term" value="F:hydrolase activity"/>
    <property type="evidence" value="ECO:0007669"/>
    <property type="project" value="UniProtKB-KW"/>
</dbReference>
<feature type="region of interest" description="Disordered" evidence="7">
    <location>
        <begin position="375"/>
        <end position="403"/>
    </location>
</feature>
<dbReference type="SUPFAM" id="SSF56672">
    <property type="entry name" value="DNA/RNA polymerases"/>
    <property type="match status" value="1"/>
</dbReference>
<feature type="compositionally biased region" description="Acidic residues" evidence="7">
    <location>
        <begin position="314"/>
        <end position="326"/>
    </location>
</feature>
<dbReference type="InterPro" id="IPR050951">
    <property type="entry name" value="Retrovirus_Pol_polyprotein"/>
</dbReference>
<comment type="caution">
    <text evidence="9">The sequence shown here is derived from an EMBL/GenBank/DDBJ whole genome shotgun (WGS) entry which is preliminary data.</text>
</comment>
<dbReference type="CDD" id="cd09274">
    <property type="entry name" value="RNase_HI_RT_Ty3"/>
    <property type="match status" value="1"/>
</dbReference>
<dbReference type="InterPro" id="IPR041373">
    <property type="entry name" value="RT_RNaseH"/>
</dbReference>
<dbReference type="AlphaFoldDB" id="A0A388JZY8"/>
<evidence type="ECO:0000256" key="5">
    <source>
        <dbReference type="ARBA" id="ARBA00022801"/>
    </source>
</evidence>
<dbReference type="GO" id="GO:0003964">
    <property type="term" value="F:RNA-directed DNA polymerase activity"/>
    <property type="evidence" value="ECO:0007669"/>
    <property type="project" value="UniProtKB-KW"/>
</dbReference>
<keyword evidence="10" id="KW-1185">Reference proteome</keyword>
<dbReference type="Pfam" id="PF17917">
    <property type="entry name" value="RT_RNaseH"/>
    <property type="match status" value="1"/>
</dbReference>
<dbReference type="OrthoDB" id="5985335at2759"/>
<protein>
    <recommendedName>
        <fullName evidence="8">Reverse transcriptase RNase H-like domain-containing protein</fullName>
    </recommendedName>
</protein>
<evidence type="ECO:0000256" key="4">
    <source>
        <dbReference type="ARBA" id="ARBA00022759"/>
    </source>
</evidence>
<dbReference type="Gramene" id="GBG63381">
    <property type="protein sequence ID" value="GBG63381"/>
    <property type="gene ID" value="CBR_g37738"/>
</dbReference>
<feature type="region of interest" description="Disordered" evidence="7">
    <location>
        <begin position="314"/>
        <end position="341"/>
    </location>
</feature>
<evidence type="ECO:0000313" key="9">
    <source>
        <dbReference type="EMBL" id="GBG63381.1"/>
    </source>
</evidence>
<keyword evidence="3" id="KW-0540">Nuclease</keyword>
<name>A0A388JZY8_CHABU</name>
<keyword evidence="1" id="KW-0808">Transferase</keyword>
<evidence type="ECO:0000256" key="3">
    <source>
        <dbReference type="ARBA" id="ARBA00022722"/>
    </source>
</evidence>
<reference evidence="9 10" key="1">
    <citation type="journal article" date="2018" name="Cell">
        <title>The Chara Genome: Secondary Complexity and Implications for Plant Terrestrialization.</title>
        <authorList>
            <person name="Nishiyama T."/>
            <person name="Sakayama H."/>
            <person name="Vries J.D."/>
            <person name="Buschmann H."/>
            <person name="Saint-Marcoux D."/>
            <person name="Ullrich K.K."/>
            <person name="Haas F.B."/>
            <person name="Vanderstraeten L."/>
            <person name="Becker D."/>
            <person name="Lang D."/>
            <person name="Vosolsobe S."/>
            <person name="Rombauts S."/>
            <person name="Wilhelmsson P.K.I."/>
            <person name="Janitza P."/>
            <person name="Kern R."/>
            <person name="Heyl A."/>
            <person name="Rumpler F."/>
            <person name="Villalobos L.I.A.C."/>
            <person name="Clay J.M."/>
            <person name="Skokan R."/>
            <person name="Toyoda A."/>
            <person name="Suzuki Y."/>
            <person name="Kagoshima H."/>
            <person name="Schijlen E."/>
            <person name="Tajeshwar N."/>
            <person name="Catarino B."/>
            <person name="Hetherington A.J."/>
            <person name="Saltykova A."/>
            <person name="Bonnot C."/>
            <person name="Breuninger H."/>
            <person name="Symeonidi A."/>
            <person name="Radhakrishnan G.V."/>
            <person name="Van Nieuwerburgh F."/>
            <person name="Deforce D."/>
            <person name="Chang C."/>
            <person name="Karol K.G."/>
            <person name="Hedrich R."/>
            <person name="Ulvskov P."/>
            <person name="Glockner G."/>
            <person name="Delwiche C.F."/>
            <person name="Petrasek J."/>
            <person name="Van de Peer Y."/>
            <person name="Friml J."/>
            <person name="Beilby M."/>
            <person name="Dolan L."/>
            <person name="Kohara Y."/>
            <person name="Sugano S."/>
            <person name="Fujiyama A."/>
            <person name="Delaux P.-M."/>
            <person name="Quint M."/>
            <person name="TheiBen G."/>
            <person name="Hagemann M."/>
            <person name="Harholt J."/>
            <person name="Dunand C."/>
            <person name="Zachgo S."/>
            <person name="Langdale J."/>
            <person name="Maumus F."/>
            <person name="Straeten D.V.D."/>
            <person name="Gould S.B."/>
            <person name="Rensing S.A."/>
        </authorList>
    </citation>
    <scope>NUCLEOTIDE SEQUENCE [LARGE SCALE GENOMIC DNA]</scope>
    <source>
        <strain evidence="9 10">S276</strain>
    </source>
</reference>
<gene>
    <name evidence="9" type="ORF">CBR_g37738</name>
</gene>
<dbReference type="Proteomes" id="UP000265515">
    <property type="component" value="Unassembled WGS sequence"/>
</dbReference>
<evidence type="ECO:0000313" key="10">
    <source>
        <dbReference type="Proteomes" id="UP000265515"/>
    </source>
</evidence>
<accession>A0A388JZY8</accession>
<keyword evidence="4" id="KW-0255">Endonuclease</keyword>
<evidence type="ECO:0000256" key="1">
    <source>
        <dbReference type="ARBA" id="ARBA00022679"/>
    </source>
</evidence>
<evidence type="ECO:0000256" key="6">
    <source>
        <dbReference type="ARBA" id="ARBA00022918"/>
    </source>
</evidence>
<keyword evidence="2" id="KW-0548">Nucleotidyltransferase</keyword>
<evidence type="ECO:0000259" key="8">
    <source>
        <dbReference type="Pfam" id="PF17917"/>
    </source>
</evidence>
<evidence type="ECO:0000256" key="2">
    <source>
        <dbReference type="ARBA" id="ARBA00022695"/>
    </source>
</evidence>
<feature type="compositionally biased region" description="Low complexity" evidence="7">
    <location>
        <begin position="327"/>
        <end position="341"/>
    </location>
</feature>
<proteinExistence type="predicted"/>
<dbReference type="PANTHER" id="PTHR37984">
    <property type="entry name" value="PROTEIN CBG26694"/>
    <property type="match status" value="1"/>
</dbReference>
<evidence type="ECO:0000256" key="7">
    <source>
        <dbReference type="SAM" id="MobiDB-lite"/>
    </source>
</evidence>
<sequence length="486" mass="54718">MRDPGESCRVYDSEVTIAVVGVSTRRLGSSVQPEAISTILAQVGPSGLESVVEYASKSMPACKRNYTAPTGESYAALWGISHFRAYLYGRKFTLVTNHEPLLALKKSKDYSGMIGRWAMVLQSMDFDIRHRKHERHGNADGLTRLHRPKKVPKNEEVIPWNEPEQEIGLRYGQVEILSKHVQVKWTGTTEHPTWIENPELLIIQGWRTNAEEDLIGFLFGSVRPGRRQLIAEELIAPIVQLADDLFPDINVQSDNSPAPYIFERSLDPYLQWTSCLEEPRYEDTLPSRQEYLKSYEIIPYTFYPRAEEVVINDDEEEEDNDEETLEEGSPAGRSGRSGSGAKARRDCLQSASWSLLAILACALVAVRPGILSRRGPKMATLQPPPQVPHDEDGTDPPPPAAPPVPQFAHVPMQGIGLRPRMLPRRPLDFLTLEQIRTPVTLPSHPFHPHLFRDFYCTRLLTTVHPHASLQSAAPTFCWHLLLFSAA</sequence>
<dbReference type="InterPro" id="IPR043502">
    <property type="entry name" value="DNA/RNA_pol_sf"/>
</dbReference>
<dbReference type="EMBL" id="BFEA01000038">
    <property type="protein sequence ID" value="GBG63381.1"/>
    <property type="molecule type" value="Genomic_DNA"/>
</dbReference>
<dbReference type="PANTHER" id="PTHR37984:SF5">
    <property type="entry name" value="PROTEIN NYNRIN-LIKE"/>
    <property type="match status" value="1"/>
</dbReference>
<feature type="domain" description="Reverse transcriptase RNase H-like" evidence="8">
    <location>
        <begin position="34"/>
        <end position="123"/>
    </location>
</feature>
<organism evidence="9 10">
    <name type="scientific">Chara braunii</name>
    <name type="common">Braun's stonewort</name>
    <dbReference type="NCBI Taxonomy" id="69332"/>
    <lineage>
        <taxon>Eukaryota</taxon>
        <taxon>Viridiplantae</taxon>
        <taxon>Streptophyta</taxon>
        <taxon>Charophyceae</taxon>
        <taxon>Charales</taxon>
        <taxon>Characeae</taxon>
        <taxon>Chara</taxon>
    </lineage>
</organism>
<keyword evidence="5" id="KW-0378">Hydrolase</keyword>